<organism evidence="1">
    <name type="scientific">Vibrio vulnificus</name>
    <dbReference type="NCBI Taxonomy" id="672"/>
    <lineage>
        <taxon>Bacteria</taxon>
        <taxon>Pseudomonadati</taxon>
        <taxon>Pseudomonadota</taxon>
        <taxon>Gammaproteobacteria</taxon>
        <taxon>Vibrionales</taxon>
        <taxon>Vibrionaceae</taxon>
        <taxon>Vibrio</taxon>
    </lineage>
</organism>
<evidence type="ECO:0008006" key="2">
    <source>
        <dbReference type="Google" id="ProtNLM"/>
    </source>
</evidence>
<keyword evidence="1" id="KW-0614">Plasmid</keyword>
<dbReference type="AlphaFoldDB" id="A0AAI8ZLK4"/>
<dbReference type="EMBL" id="HG803186">
    <property type="protein sequence ID" value="CDM12475.1"/>
    <property type="molecule type" value="Genomic_DNA"/>
</dbReference>
<dbReference type="RefSeq" id="WP_032071997.1">
    <property type="nucleotide sequence ID" value="NC_025128.1"/>
</dbReference>
<geneLocation type="plasmid" evidence="1">
    <name>p48/10</name>
</geneLocation>
<reference evidence="1" key="1">
    <citation type="journal article" date="2014" name="Genome Announc.">
        <title>Complete Nucleotide Sequence of pVv01, a P1-Like Plasmid Prophage of Vibrio vulnificus.</title>
        <authorList>
            <person name="Hammerl J.A."/>
            <person name="Klevanskaa K."/>
            <person name="Strauch E."/>
            <person name="Hertwig S."/>
        </authorList>
    </citation>
    <scope>NUCLEOTIDE SEQUENCE</scope>
    <source>
        <strain evidence="1">48/10</strain>
    </source>
</reference>
<sequence>MKETCFPFTKDMVNALLDGRKLVTRRPLVIPEGWELHDRKLSKITSSHPKKGKWGALIRRGVDTDFPQSDLIPAPCFIDDLVWVRETWGVVNHTFDENGNMVEWTPDRPARRVKEMKFGKGYYTGHAIYRADGEMRWCDDFEDEVSAWHPSIHMPRAASRTTLIVTDVRIERVQEITEEQAILEGMPTREEAQRMAVESGLGWYQNPVVWFKNLWDGLYNNWNKNPYVWAIEFKVVKKNISEVLEELKDAA</sequence>
<protein>
    <recommendedName>
        <fullName evidence="2">Morphogenetic protein</fullName>
    </recommendedName>
</protein>
<proteinExistence type="predicted"/>
<name>A0AAI8ZLK4_VIBVL</name>
<reference evidence="1" key="2">
    <citation type="submission" date="2014-01" db="EMBL/GenBank/DDBJ databases">
        <authorList>
            <person name="Hammerl J."/>
        </authorList>
    </citation>
    <scope>NUCLEOTIDE SEQUENCE</scope>
    <source>
        <strain evidence="1">48/10</strain>
        <plasmid evidence="1">p48/10</plasmid>
    </source>
</reference>
<evidence type="ECO:0000313" key="1">
    <source>
        <dbReference type="EMBL" id="CDM12475.1"/>
    </source>
</evidence>
<accession>A0AAI8ZLK4</accession>